<name>A0A7I4XTN1_HAECO</name>
<protein>
    <submittedName>
        <fullName evidence="2">Reverse transcriptase domain-containing protein</fullName>
    </submittedName>
</protein>
<proteinExistence type="predicted"/>
<dbReference type="Proteomes" id="UP000025227">
    <property type="component" value="Unplaced"/>
</dbReference>
<sequence>MFLFLLTIDVITEELMDGPLKTILYANDIALIAEGTKELQDTLLKCQSVLAENGPRLNVKNTKFPSSDCEKGTESIVGGRGEAIEKVQGSATWGVI</sequence>
<keyword evidence="1" id="KW-1185">Reference proteome</keyword>
<dbReference type="OrthoDB" id="418748at2759"/>
<reference evidence="2" key="1">
    <citation type="submission" date="2020-12" db="UniProtKB">
        <authorList>
            <consortium name="WormBaseParasite"/>
        </authorList>
    </citation>
    <scope>IDENTIFICATION</scope>
    <source>
        <strain evidence="2">MHco3</strain>
    </source>
</reference>
<evidence type="ECO:0000313" key="1">
    <source>
        <dbReference type="Proteomes" id="UP000025227"/>
    </source>
</evidence>
<evidence type="ECO:0000313" key="2">
    <source>
        <dbReference type="WBParaSite" id="HCON_00002510-00001"/>
    </source>
</evidence>
<dbReference type="WBParaSite" id="HCON_00002510-00001">
    <property type="protein sequence ID" value="HCON_00002510-00001"/>
    <property type="gene ID" value="HCON_00002510"/>
</dbReference>
<organism evidence="1 2">
    <name type="scientific">Haemonchus contortus</name>
    <name type="common">Barber pole worm</name>
    <dbReference type="NCBI Taxonomy" id="6289"/>
    <lineage>
        <taxon>Eukaryota</taxon>
        <taxon>Metazoa</taxon>
        <taxon>Ecdysozoa</taxon>
        <taxon>Nematoda</taxon>
        <taxon>Chromadorea</taxon>
        <taxon>Rhabditida</taxon>
        <taxon>Rhabditina</taxon>
        <taxon>Rhabditomorpha</taxon>
        <taxon>Strongyloidea</taxon>
        <taxon>Trichostrongylidae</taxon>
        <taxon>Haemonchus</taxon>
    </lineage>
</organism>
<accession>A0A7I4XTN1</accession>
<dbReference type="AlphaFoldDB" id="A0A7I4XTN1"/>